<protein>
    <recommendedName>
        <fullName evidence="5">3-phytase</fullName>
    </recommendedName>
</protein>
<evidence type="ECO:0000256" key="2">
    <source>
        <dbReference type="SAM" id="SignalP"/>
    </source>
</evidence>
<keyword evidence="2" id="KW-0732">Signal</keyword>
<feature type="chain" id="PRO_5009955713" description="3-phytase" evidence="2">
    <location>
        <begin position="18"/>
        <end position="535"/>
    </location>
</feature>
<dbReference type="STRING" id="764103.G7E3H3"/>
<keyword evidence="1" id="KW-0378">Hydrolase</keyword>
<dbReference type="InterPro" id="IPR029033">
    <property type="entry name" value="His_PPase_superfam"/>
</dbReference>
<dbReference type="OMA" id="FYGDYGF"/>
<dbReference type="AlphaFoldDB" id="G7E3H3"/>
<dbReference type="PANTHER" id="PTHR20963">
    <property type="entry name" value="MULTIPLE INOSITOL POLYPHOSPHATE PHOSPHATASE-RELATED"/>
    <property type="match status" value="1"/>
</dbReference>
<feature type="signal peptide" evidence="2">
    <location>
        <begin position="1"/>
        <end position="17"/>
    </location>
</feature>
<dbReference type="PANTHER" id="PTHR20963:SF43">
    <property type="entry name" value="PUTATIVE (AFU_ORTHOLOGUE AFUA_7G01240)-RELATED"/>
    <property type="match status" value="1"/>
</dbReference>
<organism evidence="3 4">
    <name type="scientific">Mixia osmundae (strain CBS 9802 / IAM 14324 / JCM 22182 / KY 12970)</name>
    <dbReference type="NCBI Taxonomy" id="764103"/>
    <lineage>
        <taxon>Eukaryota</taxon>
        <taxon>Fungi</taxon>
        <taxon>Dikarya</taxon>
        <taxon>Basidiomycota</taxon>
        <taxon>Pucciniomycotina</taxon>
        <taxon>Mixiomycetes</taxon>
        <taxon>Mixiales</taxon>
        <taxon>Mixiaceae</taxon>
        <taxon>Mixia</taxon>
    </lineage>
</organism>
<dbReference type="PROSITE" id="PS00616">
    <property type="entry name" value="HIS_ACID_PHOSPHAT_1"/>
    <property type="match status" value="1"/>
</dbReference>
<accession>G7E3H3</accession>
<evidence type="ECO:0000256" key="1">
    <source>
        <dbReference type="ARBA" id="ARBA00022801"/>
    </source>
</evidence>
<dbReference type="Pfam" id="PF00328">
    <property type="entry name" value="His_Phos_2"/>
    <property type="match status" value="1"/>
</dbReference>
<dbReference type="RefSeq" id="XP_014567978.1">
    <property type="nucleotide sequence ID" value="XM_014712492.1"/>
</dbReference>
<dbReference type="GO" id="GO:0003993">
    <property type="term" value="F:acid phosphatase activity"/>
    <property type="evidence" value="ECO:0007669"/>
    <property type="project" value="TreeGrafter"/>
</dbReference>
<sequence length="535" mass="58432">MLLLSTIAASALLSVQALPSSSKEAWALERRQMSGNSTLVSDFNLISQYWGQISPYRDLAENHFGVNNTGVPAGCGLVQAHSLQRHGQRYPTGSPWDGIGDAAFAQTVTNYTAANGTNGFSGPLSFLNHYSYQLGSSLLTSPGTTTEFYKGTLFWNRYGRLIYNATAGQPLYNATFANGTARPLPVIGTTSQSRILNSALDWAAGFFGTNATTKYTLVVQPEGGTETNPLASYDGCNNDNVDSIGYIGDSQIYQLIPQYLKDATSRLQPYSPIPLTTNDTFAMQSIAAYEYAALGSSDFGGLFTEEEWQGFEYCLDQLYYYDYSFGNPTGRAQGIGYLSMLYARLNHTLITASDAAMTIGVNTTFTNSESVFPTNQPIYFDASHDDILYSVVTALGIDYFKEDLPLSFPPNPDRHTILSQLTPFGTALVTEVYTCSSASPAEVSYSETHYTREQNGWTETNATHTFVRMRWNNAILPLATMDTGVCSDRSDGFCSVRKFLSAQASNVAKANYNYTCFANYTFPSSNFTGDGTIGI</sequence>
<reference evidence="3 4" key="2">
    <citation type="journal article" date="2012" name="Open Biol.">
        <title>Characteristics of nucleosomes and linker DNA regions on the genome of the basidiomycete Mixia osmundae revealed by mono- and dinucleosome mapping.</title>
        <authorList>
            <person name="Nishida H."/>
            <person name="Kondo S."/>
            <person name="Matsumoto T."/>
            <person name="Suzuki Y."/>
            <person name="Yoshikawa H."/>
            <person name="Taylor T.D."/>
            <person name="Sugiyama J."/>
        </authorList>
    </citation>
    <scope>NUCLEOTIDE SEQUENCE [LARGE SCALE GENOMIC DNA]</scope>
    <source>
        <strain evidence="4">CBS 9802 / IAM 14324 / JCM 22182 / KY 12970</strain>
    </source>
</reference>
<evidence type="ECO:0000313" key="4">
    <source>
        <dbReference type="Proteomes" id="UP000009131"/>
    </source>
</evidence>
<dbReference type="InterPro" id="IPR000560">
    <property type="entry name" value="His_Pase_clade-2"/>
</dbReference>
<name>G7E3H3_MIXOS</name>
<evidence type="ECO:0008006" key="5">
    <source>
        <dbReference type="Google" id="ProtNLM"/>
    </source>
</evidence>
<dbReference type="eggNOG" id="KOG1382">
    <property type="taxonomic scope" value="Eukaryota"/>
</dbReference>
<dbReference type="OrthoDB" id="6509975at2759"/>
<keyword evidence="4" id="KW-1185">Reference proteome</keyword>
<dbReference type="SUPFAM" id="SSF53254">
    <property type="entry name" value="Phosphoglycerate mutase-like"/>
    <property type="match status" value="1"/>
</dbReference>
<dbReference type="Gene3D" id="3.40.50.1240">
    <property type="entry name" value="Phosphoglycerate mutase-like"/>
    <property type="match status" value="1"/>
</dbReference>
<reference evidence="3 4" key="1">
    <citation type="journal article" date="2011" name="J. Gen. Appl. Microbiol.">
        <title>Draft genome sequencing of the enigmatic basidiomycete Mixia osmundae.</title>
        <authorList>
            <person name="Nishida H."/>
            <person name="Nagatsuka Y."/>
            <person name="Sugiyama J."/>
        </authorList>
    </citation>
    <scope>NUCLEOTIDE SEQUENCE [LARGE SCALE GENOMIC DNA]</scope>
    <source>
        <strain evidence="4">CBS 9802 / IAM 14324 / JCM 22182 / KY 12970</strain>
    </source>
</reference>
<gene>
    <name evidence="3" type="primary">Mo04061</name>
    <name evidence="3" type="ORF">E5Q_04061</name>
</gene>
<evidence type="ECO:0000313" key="3">
    <source>
        <dbReference type="EMBL" id="GAA97383.1"/>
    </source>
</evidence>
<comment type="caution">
    <text evidence="3">The sequence shown here is derived from an EMBL/GenBank/DDBJ whole genome shotgun (WGS) entry which is preliminary data.</text>
</comment>
<dbReference type="Proteomes" id="UP000009131">
    <property type="component" value="Unassembled WGS sequence"/>
</dbReference>
<dbReference type="InterPro" id="IPR033379">
    <property type="entry name" value="Acid_Pase_AS"/>
</dbReference>
<dbReference type="FunCoup" id="G7E3H3">
    <property type="interactions" value="175"/>
</dbReference>
<dbReference type="InParanoid" id="G7E3H3"/>
<dbReference type="CDD" id="cd07061">
    <property type="entry name" value="HP_HAP_like"/>
    <property type="match status" value="1"/>
</dbReference>
<dbReference type="EMBL" id="BABT02000119">
    <property type="protein sequence ID" value="GAA97383.1"/>
    <property type="molecule type" value="Genomic_DNA"/>
</dbReference>
<dbReference type="HOGENOM" id="CLU_020880_2_0_1"/>
<proteinExistence type="predicted"/>